<name>A0AAP0E9J6_9MAGN</name>
<protein>
    <recommendedName>
        <fullName evidence="1">Reverse transcriptase domain-containing protein</fullName>
    </recommendedName>
</protein>
<reference evidence="2 3" key="1">
    <citation type="submission" date="2024-01" db="EMBL/GenBank/DDBJ databases">
        <title>Genome assemblies of Stephania.</title>
        <authorList>
            <person name="Yang L."/>
        </authorList>
    </citation>
    <scope>NUCLEOTIDE SEQUENCE [LARGE SCALE GENOMIC DNA]</scope>
    <source>
        <strain evidence="2">JXDWG</strain>
        <tissue evidence="2">Leaf</tissue>
    </source>
</reference>
<dbReference type="Proteomes" id="UP001419268">
    <property type="component" value="Unassembled WGS sequence"/>
</dbReference>
<dbReference type="Pfam" id="PF00078">
    <property type="entry name" value="RVT_1"/>
    <property type="match status" value="1"/>
</dbReference>
<accession>A0AAP0E9J6</accession>
<gene>
    <name evidence="2" type="ORF">Scep_028267</name>
</gene>
<dbReference type="EMBL" id="JBBNAG010000012">
    <property type="protein sequence ID" value="KAK9089185.1"/>
    <property type="molecule type" value="Genomic_DNA"/>
</dbReference>
<comment type="caution">
    <text evidence="2">The sequence shown here is derived from an EMBL/GenBank/DDBJ whole genome shotgun (WGS) entry which is preliminary data.</text>
</comment>
<feature type="domain" description="Reverse transcriptase" evidence="1">
    <location>
        <begin position="26"/>
        <end position="114"/>
    </location>
</feature>
<organism evidence="2 3">
    <name type="scientific">Stephania cephalantha</name>
    <dbReference type="NCBI Taxonomy" id="152367"/>
    <lineage>
        <taxon>Eukaryota</taxon>
        <taxon>Viridiplantae</taxon>
        <taxon>Streptophyta</taxon>
        <taxon>Embryophyta</taxon>
        <taxon>Tracheophyta</taxon>
        <taxon>Spermatophyta</taxon>
        <taxon>Magnoliopsida</taxon>
        <taxon>Ranunculales</taxon>
        <taxon>Menispermaceae</taxon>
        <taxon>Menispermoideae</taxon>
        <taxon>Cissampelideae</taxon>
        <taxon>Stephania</taxon>
    </lineage>
</organism>
<dbReference type="PANTHER" id="PTHR19446">
    <property type="entry name" value="REVERSE TRANSCRIPTASES"/>
    <property type="match status" value="1"/>
</dbReference>
<evidence type="ECO:0000313" key="2">
    <source>
        <dbReference type="EMBL" id="KAK9089185.1"/>
    </source>
</evidence>
<dbReference type="InterPro" id="IPR000477">
    <property type="entry name" value="RT_dom"/>
</dbReference>
<dbReference type="AlphaFoldDB" id="A0AAP0E9J6"/>
<sequence length="218" mass="25008">MMKFFEDFHTHGVISRNMNETYICLIPKGSQAGRIEDFRPISLITSMYKLLAKVLAHRLRAVLKYTIAKEQNAFIPDRQMIDYVVIASEVVKFARRRGLQGFILKLDFAKAYARLCAPNEGFLAEMDEWVHFLSPLLGVDQWLSGRQLYRTKRLETGRSAFSVSLYLGRRHDGENLRHCESHGTDRRLYGRKRGSSCGQNDAISAVFLLDLGPKVKHV</sequence>
<keyword evidence="3" id="KW-1185">Reference proteome</keyword>
<evidence type="ECO:0000259" key="1">
    <source>
        <dbReference type="Pfam" id="PF00078"/>
    </source>
</evidence>
<proteinExistence type="predicted"/>
<evidence type="ECO:0000313" key="3">
    <source>
        <dbReference type="Proteomes" id="UP001419268"/>
    </source>
</evidence>